<reference evidence="1 2" key="1">
    <citation type="submission" date="2013-02" db="EMBL/GenBank/DDBJ databases">
        <authorList>
            <person name="Harkins D.M."/>
            <person name="Durkin A.S."/>
            <person name="Brinkac L.M."/>
            <person name="Haft D.H."/>
            <person name="Selengut J.D."/>
            <person name="Sanka R."/>
            <person name="DePew J."/>
            <person name="Purushe J."/>
            <person name="Haake D.A."/>
            <person name="Matsunaga J."/>
            <person name="Vinetz J.M."/>
            <person name="Sutton G.G."/>
            <person name="Nierman W.C."/>
            <person name="Fouts D.E."/>
        </authorList>
    </citation>
    <scope>NUCLEOTIDE SEQUENCE [LARGE SCALE GENOMIC DNA]</scope>
    <source>
        <strain evidence="1 2">Ecochallenge</strain>
    </source>
</reference>
<accession>N1U7B8</accession>
<organism evidence="1 2">
    <name type="scientific">Leptospira weilii str. Ecochallenge</name>
    <dbReference type="NCBI Taxonomy" id="1049986"/>
    <lineage>
        <taxon>Bacteria</taxon>
        <taxon>Pseudomonadati</taxon>
        <taxon>Spirochaetota</taxon>
        <taxon>Spirochaetia</taxon>
        <taxon>Leptospirales</taxon>
        <taxon>Leptospiraceae</taxon>
        <taxon>Leptospira</taxon>
    </lineage>
</organism>
<evidence type="ECO:0000313" key="2">
    <source>
        <dbReference type="Proteomes" id="UP000012249"/>
    </source>
</evidence>
<comment type="caution">
    <text evidence="1">The sequence shown here is derived from an EMBL/GenBank/DDBJ whole genome shotgun (WGS) entry which is preliminary data.</text>
</comment>
<protein>
    <submittedName>
        <fullName evidence="1">Uncharacterized protein</fullName>
    </submittedName>
</protein>
<name>N1U7B8_9LEPT</name>
<dbReference type="AlphaFoldDB" id="N1U7B8"/>
<dbReference type="Proteomes" id="UP000012249">
    <property type="component" value="Unassembled WGS sequence"/>
</dbReference>
<sequence length="75" mass="9011">MLERSSDKFFILSSITLRIQFRDFTLIYFGSKEFFLYLGARIELLRIWFGSYGRLCFQGIVFQRRALLIRLEVGF</sequence>
<dbReference type="EMBL" id="AHMI02000211">
    <property type="protein sequence ID" value="EMY13854.1"/>
    <property type="molecule type" value="Genomic_DNA"/>
</dbReference>
<gene>
    <name evidence="1" type="ORF">LEP1GSC043_1031</name>
</gene>
<evidence type="ECO:0000313" key="1">
    <source>
        <dbReference type="EMBL" id="EMY13854.1"/>
    </source>
</evidence>
<proteinExistence type="predicted"/>